<accession>A0AAD4DJ37</accession>
<gene>
    <name evidence="1" type="ORF">BGZ95_001155</name>
</gene>
<comment type="caution">
    <text evidence="1">The sequence shown here is derived from an EMBL/GenBank/DDBJ whole genome shotgun (WGS) entry which is preliminary data.</text>
</comment>
<dbReference type="Proteomes" id="UP001194580">
    <property type="component" value="Unassembled WGS sequence"/>
</dbReference>
<name>A0AAD4DJ37_9FUNG</name>
<dbReference type="AlphaFoldDB" id="A0AAD4DJ37"/>
<proteinExistence type="predicted"/>
<reference evidence="1" key="1">
    <citation type="journal article" date="2020" name="Fungal Divers.">
        <title>Resolving the Mortierellaceae phylogeny through synthesis of multi-gene phylogenetics and phylogenomics.</title>
        <authorList>
            <person name="Vandepol N."/>
            <person name="Liber J."/>
            <person name="Desiro A."/>
            <person name="Na H."/>
            <person name="Kennedy M."/>
            <person name="Barry K."/>
            <person name="Grigoriev I.V."/>
            <person name="Miller A.N."/>
            <person name="O'Donnell K."/>
            <person name="Stajich J.E."/>
            <person name="Bonito G."/>
        </authorList>
    </citation>
    <scope>NUCLEOTIDE SEQUENCE</scope>
    <source>
        <strain evidence="1">NRRL 28262</strain>
    </source>
</reference>
<evidence type="ECO:0000313" key="2">
    <source>
        <dbReference type="Proteomes" id="UP001194580"/>
    </source>
</evidence>
<evidence type="ECO:0000313" key="1">
    <source>
        <dbReference type="EMBL" id="KAG0279452.1"/>
    </source>
</evidence>
<sequence length="94" mass="10629">MPFGSVEFFDETAIPGLDIWHKQVRLELDDDIGPGPQLQGLGLLSSVKAAIEDIDRDGIRCWPEIQGVSFSGKFEQRPQDELQRIFPSKRLSLF</sequence>
<protein>
    <submittedName>
        <fullName evidence="1">Uncharacterized protein</fullName>
    </submittedName>
</protein>
<keyword evidence="2" id="KW-1185">Reference proteome</keyword>
<dbReference type="EMBL" id="JAAAIL010000123">
    <property type="protein sequence ID" value="KAG0279452.1"/>
    <property type="molecule type" value="Genomic_DNA"/>
</dbReference>
<organism evidence="1 2">
    <name type="scientific">Linnemannia exigua</name>
    <dbReference type="NCBI Taxonomy" id="604196"/>
    <lineage>
        <taxon>Eukaryota</taxon>
        <taxon>Fungi</taxon>
        <taxon>Fungi incertae sedis</taxon>
        <taxon>Mucoromycota</taxon>
        <taxon>Mortierellomycotina</taxon>
        <taxon>Mortierellomycetes</taxon>
        <taxon>Mortierellales</taxon>
        <taxon>Mortierellaceae</taxon>
        <taxon>Linnemannia</taxon>
    </lineage>
</organism>